<evidence type="ECO:0000259" key="1">
    <source>
        <dbReference type="Pfam" id="PF08241"/>
    </source>
</evidence>
<dbReference type="RefSeq" id="WP_231326946.1">
    <property type="nucleotide sequence ID" value="NZ_CP088156.1"/>
</dbReference>
<keyword evidence="3" id="KW-1185">Reference proteome</keyword>
<evidence type="ECO:0000313" key="3">
    <source>
        <dbReference type="Proteomes" id="UP001431010"/>
    </source>
</evidence>
<gene>
    <name evidence="2" type="ORF">LQG66_14805</name>
</gene>
<dbReference type="PANTHER" id="PTHR43861:SF1">
    <property type="entry name" value="TRANS-ACONITATE 2-METHYLTRANSFERASE"/>
    <property type="match status" value="1"/>
</dbReference>
<proteinExistence type="predicted"/>
<dbReference type="Proteomes" id="UP001431010">
    <property type="component" value="Chromosome"/>
</dbReference>
<accession>A0ABY3RKW0</accession>
<organism evidence="2 3">
    <name type="scientific">Bradyrhizobium ontarionense</name>
    <dbReference type="NCBI Taxonomy" id="2898149"/>
    <lineage>
        <taxon>Bacteria</taxon>
        <taxon>Pseudomonadati</taxon>
        <taxon>Pseudomonadota</taxon>
        <taxon>Alphaproteobacteria</taxon>
        <taxon>Hyphomicrobiales</taxon>
        <taxon>Nitrobacteraceae</taxon>
        <taxon>Bradyrhizobium</taxon>
    </lineage>
</organism>
<dbReference type="PANTHER" id="PTHR43861">
    <property type="entry name" value="TRANS-ACONITATE 2-METHYLTRANSFERASE-RELATED"/>
    <property type="match status" value="1"/>
</dbReference>
<dbReference type="InterPro" id="IPR013216">
    <property type="entry name" value="Methyltransf_11"/>
</dbReference>
<dbReference type="CDD" id="cd02440">
    <property type="entry name" value="AdoMet_MTases"/>
    <property type="match status" value="1"/>
</dbReference>
<dbReference type="Pfam" id="PF08241">
    <property type="entry name" value="Methyltransf_11"/>
    <property type="match status" value="1"/>
</dbReference>
<dbReference type="Gene3D" id="3.40.50.150">
    <property type="entry name" value="Vaccinia Virus protein VP39"/>
    <property type="match status" value="1"/>
</dbReference>
<dbReference type="EMBL" id="CP088156">
    <property type="protein sequence ID" value="UFZ07496.1"/>
    <property type="molecule type" value="Genomic_DNA"/>
</dbReference>
<sequence length="239" mass="26459">MSLREQWETQAGQWLAWARTPGHDSFWRHHCEQFSRLLPPAGALTLDLGCGEGRLSRHLTSEGHKMVGVDASPFLIAAARTADPAIDVVRADAAALPLADGCVDLAIAFMALQDVDAMPAAVRELARVLRPGGRFCMAIVHPLNSAGRFESLASDAPFVIKGSYLESFMFSDAIERDGLSMIFHSAHRPLRSYFAALEEAGFLIEALREPTIPEETITRDSSRRWLRVPLFLHLRCLRP</sequence>
<dbReference type="GO" id="GO:0008168">
    <property type="term" value="F:methyltransferase activity"/>
    <property type="evidence" value="ECO:0007669"/>
    <property type="project" value="UniProtKB-KW"/>
</dbReference>
<reference evidence="2" key="1">
    <citation type="journal article" date="2024" name="Antonie Van Leeuwenhoek">
        <title>Bradyrhizobium ontarionense sp. nov., a novel bacterial symbiont isolated from Aeschynomene indica (Indian jointvetch), harbours photosynthesis, nitrogen fixation and nitrous oxide (N2O) reductase genes.</title>
        <authorList>
            <person name="Bromfield E.S.P."/>
            <person name="Cloutier S."/>
        </authorList>
    </citation>
    <scope>NUCLEOTIDE SEQUENCE</scope>
    <source>
        <strain evidence="2">A19</strain>
    </source>
</reference>
<keyword evidence="2" id="KW-0489">Methyltransferase</keyword>
<dbReference type="InterPro" id="IPR029063">
    <property type="entry name" value="SAM-dependent_MTases_sf"/>
</dbReference>
<dbReference type="GO" id="GO:0032259">
    <property type="term" value="P:methylation"/>
    <property type="evidence" value="ECO:0007669"/>
    <property type="project" value="UniProtKB-KW"/>
</dbReference>
<dbReference type="SUPFAM" id="SSF53335">
    <property type="entry name" value="S-adenosyl-L-methionine-dependent methyltransferases"/>
    <property type="match status" value="1"/>
</dbReference>
<protein>
    <submittedName>
        <fullName evidence="2">Class I SAM-dependent methyltransferase</fullName>
    </submittedName>
</protein>
<evidence type="ECO:0000313" key="2">
    <source>
        <dbReference type="EMBL" id="UFZ07496.1"/>
    </source>
</evidence>
<feature type="domain" description="Methyltransferase type 11" evidence="1">
    <location>
        <begin position="46"/>
        <end position="136"/>
    </location>
</feature>
<name>A0ABY3RKW0_9BRAD</name>
<keyword evidence="2" id="KW-0808">Transferase</keyword>